<dbReference type="InterPro" id="IPR002347">
    <property type="entry name" value="SDR_fam"/>
</dbReference>
<reference evidence="3" key="1">
    <citation type="journal article" date="2019" name="Int. J. Syst. Evol. Microbiol.">
        <title>The Global Catalogue of Microorganisms (GCM) 10K type strain sequencing project: providing services to taxonomists for standard genome sequencing and annotation.</title>
        <authorList>
            <consortium name="The Broad Institute Genomics Platform"/>
            <consortium name="The Broad Institute Genome Sequencing Center for Infectious Disease"/>
            <person name="Wu L."/>
            <person name="Ma J."/>
        </authorList>
    </citation>
    <scope>NUCLEOTIDE SEQUENCE [LARGE SCALE GENOMIC DNA]</scope>
    <source>
        <strain evidence="3">CECT 7398</strain>
    </source>
</reference>
<dbReference type="InterPro" id="IPR036291">
    <property type="entry name" value="NAD(P)-bd_dom_sf"/>
</dbReference>
<evidence type="ECO:0000313" key="2">
    <source>
        <dbReference type="EMBL" id="MDN3612354.1"/>
    </source>
</evidence>
<dbReference type="SUPFAM" id="SSF51735">
    <property type="entry name" value="NAD(P)-binding Rossmann-fold domains"/>
    <property type="match status" value="1"/>
</dbReference>
<name>A0ABT8C063_9VIBR</name>
<dbReference type="RefSeq" id="WP_076589765.1">
    <property type="nucleotide sequence ID" value="NZ_JABEYA020000010.1"/>
</dbReference>
<dbReference type="PRINTS" id="PR00081">
    <property type="entry name" value="GDHRDH"/>
</dbReference>
<dbReference type="PRINTS" id="PR00080">
    <property type="entry name" value="SDRFAMILY"/>
</dbReference>
<organism evidence="2 3">
    <name type="scientific">Vibrio ostreicida</name>
    <dbReference type="NCBI Taxonomy" id="526588"/>
    <lineage>
        <taxon>Bacteria</taxon>
        <taxon>Pseudomonadati</taxon>
        <taxon>Pseudomonadota</taxon>
        <taxon>Gammaproteobacteria</taxon>
        <taxon>Vibrionales</taxon>
        <taxon>Vibrionaceae</taxon>
        <taxon>Vibrio</taxon>
    </lineage>
</organism>
<proteinExistence type="inferred from homology"/>
<dbReference type="PANTHER" id="PTHR43550:SF3">
    <property type="entry name" value="3-KETODIHYDROSPHINGOSINE REDUCTASE"/>
    <property type="match status" value="1"/>
</dbReference>
<comment type="caution">
    <text evidence="2">The sequence shown here is derived from an EMBL/GenBank/DDBJ whole genome shotgun (WGS) entry which is preliminary data.</text>
</comment>
<sequence length="268" mass="29847">MNFKKRHVVITGGSTGIGFSIAKSFAMKGANLHLIARNKENLIKSKKQLSIVNSEINIETYAIDLKNLSDIERKIQSIGTTHGIDLIINNAGVEAYGKFEDLDEETLRHVFEVNYWGAVNVTRAAIPFLKKSPIGNISFVSSVAGYLGACGYVSYAPTKFALTGFAECLRMEMKPFNISVNIVFPPDTDTNMYTREKMFQIPEAKALSKHGKVISPDIVADKLITSIINGKFEVLCNKESIIIKVIKNIFPYAYYRTIDKITSVDLKH</sequence>
<evidence type="ECO:0000256" key="1">
    <source>
        <dbReference type="RuleBase" id="RU000363"/>
    </source>
</evidence>
<protein>
    <submittedName>
        <fullName evidence="2">SDR family NAD(P)-dependent oxidoreductase</fullName>
    </submittedName>
</protein>
<comment type="similarity">
    <text evidence="1">Belongs to the short-chain dehydrogenases/reductases (SDR) family.</text>
</comment>
<dbReference type="Gene3D" id="3.40.50.720">
    <property type="entry name" value="NAD(P)-binding Rossmann-like Domain"/>
    <property type="match status" value="1"/>
</dbReference>
<dbReference type="PANTHER" id="PTHR43550">
    <property type="entry name" value="3-KETODIHYDROSPHINGOSINE REDUCTASE"/>
    <property type="match status" value="1"/>
</dbReference>
<evidence type="ECO:0000313" key="3">
    <source>
        <dbReference type="Proteomes" id="UP001238540"/>
    </source>
</evidence>
<dbReference type="Pfam" id="PF00106">
    <property type="entry name" value="adh_short"/>
    <property type="match status" value="1"/>
</dbReference>
<dbReference type="Proteomes" id="UP001238540">
    <property type="component" value="Unassembled WGS sequence"/>
</dbReference>
<dbReference type="EMBL" id="JAUFQC010000027">
    <property type="protein sequence ID" value="MDN3612354.1"/>
    <property type="molecule type" value="Genomic_DNA"/>
</dbReference>
<gene>
    <name evidence="2" type="ORF">QWZ16_22410</name>
</gene>
<accession>A0ABT8C063</accession>
<keyword evidence="3" id="KW-1185">Reference proteome</keyword>